<gene>
    <name evidence="2" type="ORF">GCM10023147_52030</name>
</gene>
<evidence type="ECO:0000313" key="2">
    <source>
        <dbReference type="EMBL" id="GAA4407974.1"/>
    </source>
</evidence>
<protein>
    <recommendedName>
        <fullName evidence="1">SAV-6107-like HEPN domain-containing protein</fullName>
    </recommendedName>
</protein>
<dbReference type="Pfam" id="PF18726">
    <property type="entry name" value="HEPN_SAV_6107"/>
    <property type="match status" value="1"/>
</dbReference>
<evidence type="ECO:0000313" key="3">
    <source>
        <dbReference type="Proteomes" id="UP001500635"/>
    </source>
</evidence>
<keyword evidence="3" id="KW-1185">Reference proteome</keyword>
<proteinExistence type="predicted"/>
<accession>A0ABP8KIP7</accession>
<dbReference type="Proteomes" id="UP001500635">
    <property type="component" value="Unassembled WGS sequence"/>
</dbReference>
<feature type="domain" description="SAV-6107-like HEPN" evidence="1">
    <location>
        <begin position="15"/>
        <end position="111"/>
    </location>
</feature>
<dbReference type="EMBL" id="BAABFR010000198">
    <property type="protein sequence ID" value="GAA4407974.1"/>
    <property type="molecule type" value="Genomic_DNA"/>
</dbReference>
<organism evidence="2 3">
    <name type="scientific">Tsukamurella soli</name>
    <dbReference type="NCBI Taxonomy" id="644556"/>
    <lineage>
        <taxon>Bacteria</taxon>
        <taxon>Bacillati</taxon>
        <taxon>Actinomycetota</taxon>
        <taxon>Actinomycetes</taxon>
        <taxon>Mycobacteriales</taxon>
        <taxon>Tsukamurellaceae</taxon>
        <taxon>Tsukamurella</taxon>
    </lineage>
</organism>
<comment type="caution">
    <text evidence="2">The sequence shown here is derived from an EMBL/GenBank/DDBJ whole genome shotgun (WGS) entry which is preliminary data.</text>
</comment>
<name>A0ABP8KIP7_9ACTN</name>
<sequence length="118" mass="12621">MGMLDRADQFLSRAGGAPRPEDQYREIYLAALRGAAAVLAERETGARRGSASRNAWVRLAKVAPAYAEWVSYFTAVSGLVAALEVASGRSVSDGDVAALHARVQTFLNLIEDELAPQS</sequence>
<reference evidence="3" key="1">
    <citation type="journal article" date="2019" name="Int. J. Syst. Evol. Microbiol.">
        <title>The Global Catalogue of Microorganisms (GCM) 10K type strain sequencing project: providing services to taxonomists for standard genome sequencing and annotation.</title>
        <authorList>
            <consortium name="The Broad Institute Genomics Platform"/>
            <consortium name="The Broad Institute Genome Sequencing Center for Infectious Disease"/>
            <person name="Wu L."/>
            <person name="Ma J."/>
        </authorList>
    </citation>
    <scope>NUCLEOTIDE SEQUENCE [LARGE SCALE GENOMIC DNA]</scope>
    <source>
        <strain evidence="3">JCM 17688</strain>
    </source>
</reference>
<evidence type="ECO:0000259" key="1">
    <source>
        <dbReference type="Pfam" id="PF18726"/>
    </source>
</evidence>
<dbReference type="InterPro" id="IPR040891">
    <property type="entry name" value="HEPN_SAV_6107"/>
</dbReference>